<feature type="domain" description="SIS" evidence="9">
    <location>
        <begin position="36"/>
        <end position="179"/>
    </location>
</feature>
<dbReference type="OrthoDB" id="9762536at2"/>
<dbReference type="PANTHER" id="PTHR42745">
    <property type="match status" value="1"/>
</dbReference>
<reference evidence="10 11" key="1">
    <citation type="submission" date="2017-06" db="EMBL/GenBank/DDBJ databases">
        <title>Celeribacter sp. TSPH2 complete genome sequence.</title>
        <authorList>
            <person name="Woo J.-H."/>
            <person name="Kim H.-S."/>
        </authorList>
    </citation>
    <scope>NUCLEOTIDE SEQUENCE [LARGE SCALE GENOMIC DNA]</scope>
    <source>
        <strain evidence="10 11">TSPH2</strain>
    </source>
</reference>
<feature type="domain" description="CBS" evidence="8">
    <location>
        <begin position="266"/>
        <end position="320"/>
    </location>
</feature>
<evidence type="ECO:0000256" key="2">
    <source>
        <dbReference type="ARBA" id="ARBA00022737"/>
    </source>
</evidence>
<feature type="binding site" evidence="5">
    <location>
        <position position="77"/>
    </location>
    <ligand>
        <name>Zn(2+)</name>
        <dbReference type="ChEBI" id="CHEBI:29105"/>
    </ligand>
</feature>
<evidence type="ECO:0000256" key="1">
    <source>
        <dbReference type="ARBA" id="ARBA00008165"/>
    </source>
</evidence>
<keyword evidence="10" id="KW-0413">Isomerase</keyword>
<dbReference type="Gene3D" id="3.10.580.10">
    <property type="entry name" value="CBS-domain"/>
    <property type="match status" value="1"/>
</dbReference>
<gene>
    <name evidence="10" type="ORF">CEW89_12585</name>
</gene>
<keyword evidence="11" id="KW-1185">Reference proteome</keyword>
<dbReference type="Proteomes" id="UP000217935">
    <property type="component" value="Chromosome"/>
</dbReference>
<dbReference type="FunFam" id="3.40.50.10490:FF:000011">
    <property type="entry name" value="Arabinose 5-phosphate isomerase"/>
    <property type="match status" value="1"/>
</dbReference>
<dbReference type="InterPro" id="IPR004800">
    <property type="entry name" value="KdsD/KpsF-type"/>
</dbReference>
<dbReference type="InterPro" id="IPR001347">
    <property type="entry name" value="SIS_dom"/>
</dbReference>
<dbReference type="SUPFAM" id="SSF53697">
    <property type="entry name" value="SIS domain"/>
    <property type="match status" value="1"/>
</dbReference>
<dbReference type="KEGG" id="ceh:CEW89_12585"/>
<dbReference type="SUPFAM" id="SSF54631">
    <property type="entry name" value="CBS-domain pair"/>
    <property type="match status" value="1"/>
</dbReference>
<feature type="site" description="Catalytically relevant" evidence="6">
    <location>
        <position position="54"/>
    </location>
</feature>
<dbReference type="Gene3D" id="3.40.50.10490">
    <property type="entry name" value="Glucose-6-phosphate isomerase like protein, domain 1"/>
    <property type="match status" value="1"/>
</dbReference>
<dbReference type="CDD" id="cd05014">
    <property type="entry name" value="SIS_Kpsf"/>
    <property type="match status" value="1"/>
</dbReference>
<feature type="site" description="Catalytically relevant" evidence="6">
    <location>
        <position position="106"/>
    </location>
</feature>
<dbReference type="InterPro" id="IPR050986">
    <property type="entry name" value="GutQ/KpsF_isomerases"/>
</dbReference>
<keyword evidence="2" id="KW-0677">Repeat</keyword>
<dbReference type="STRING" id="1758178.GCA_001550095_04034"/>
<dbReference type="PROSITE" id="PS51464">
    <property type="entry name" value="SIS"/>
    <property type="match status" value="1"/>
</dbReference>
<sequence>MTQPVTFLDTARRVIRQEADALGLLADSLGAEFTGAVETILAAKGRTIVTGMGKSGHIARKIAATLASTGTPAHFVHPAEASHGDLGMIGDGDVCLVLSNSGETPELADVIAYTRRFKIPMIGVASNPDSSLIRACDVALILPKAAEACGHGIVPTTSTTMTLALGDAIAVALMEHRAFTADNFRVLHPGGKLGARLTKVRALMHTNMPLVTAETPMRDALSVISDKGFGVVGIVDAQGQLTGIITDGDLRRHIDGLLEKTAGEIMTKGPMTITADALAEKAVARMDERAITCLFVRETADDGRPCGILKIQDCLRAGVV</sequence>
<dbReference type="GO" id="GO:0097367">
    <property type="term" value="F:carbohydrate derivative binding"/>
    <property type="evidence" value="ECO:0007669"/>
    <property type="project" value="InterPro"/>
</dbReference>
<dbReference type="GO" id="GO:0019146">
    <property type="term" value="F:arabinose-5-phosphate isomerase activity"/>
    <property type="evidence" value="ECO:0007669"/>
    <property type="project" value="UniProtKB-ARBA"/>
</dbReference>
<keyword evidence="3 7" id="KW-0129">CBS domain</keyword>
<dbReference type="InterPro" id="IPR046342">
    <property type="entry name" value="CBS_dom_sf"/>
</dbReference>
<evidence type="ECO:0000313" key="10">
    <source>
        <dbReference type="EMBL" id="ATG48326.1"/>
    </source>
</evidence>
<proteinExistence type="inferred from homology"/>
<evidence type="ECO:0000256" key="6">
    <source>
        <dbReference type="PIRSR" id="PIRSR004692-3"/>
    </source>
</evidence>
<evidence type="ECO:0000256" key="5">
    <source>
        <dbReference type="PIRSR" id="PIRSR004692-2"/>
    </source>
</evidence>
<dbReference type="PIRSF" id="PIRSF004692">
    <property type="entry name" value="KdsD_KpsF"/>
    <property type="match status" value="1"/>
</dbReference>
<dbReference type="InterPro" id="IPR035474">
    <property type="entry name" value="SIS_Kpsf"/>
</dbReference>
<dbReference type="SMART" id="SM00116">
    <property type="entry name" value="CBS"/>
    <property type="match status" value="2"/>
</dbReference>
<dbReference type="AlphaFoldDB" id="A0A291GE79"/>
<evidence type="ECO:0000259" key="9">
    <source>
        <dbReference type="PROSITE" id="PS51464"/>
    </source>
</evidence>
<comment type="similarity">
    <text evidence="1 4">Belongs to the SIS family. GutQ/KpsF subfamily.</text>
</comment>
<dbReference type="Pfam" id="PF01380">
    <property type="entry name" value="SIS"/>
    <property type="match status" value="1"/>
</dbReference>
<accession>A0A291GE79</accession>
<dbReference type="EMBL" id="CP022196">
    <property type="protein sequence ID" value="ATG48326.1"/>
    <property type="molecule type" value="Genomic_DNA"/>
</dbReference>
<evidence type="ECO:0000256" key="7">
    <source>
        <dbReference type="PROSITE-ProRule" id="PRU00703"/>
    </source>
</evidence>
<dbReference type="PROSITE" id="PS51371">
    <property type="entry name" value="CBS"/>
    <property type="match status" value="2"/>
</dbReference>
<name>A0A291GE79_9RHOB</name>
<dbReference type="GO" id="GO:0005975">
    <property type="term" value="P:carbohydrate metabolic process"/>
    <property type="evidence" value="ECO:0007669"/>
    <property type="project" value="InterPro"/>
</dbReference>
<dbReference type="GO" id="GO:1901135">
    <property type="term" value="P:carbohydrate derivative metabolic process"/>
    <property type="evidence" value="ECO:0007669"/>
    <property type="project" value="InterPro"/>
</dbReference>
<organism evidence="10 11">
    <name type="scientific">Celeribacter ethanolicus</name>
    <dbReference type="NCBI Taxonomy" id="1758178"/>
    <lineage>
        <taxon>Bacteria</taxon>
        <taxon>Pseudomonadati</taxon>
        <taxon>Pseudomonadota</taxon>
        <taxon>Alphaproteobacteria</taxon>
        <taxon>Rhodobacterales</taxon>
        <taxon>Roseobacteraceae</taxon>
        <taxon>Celeribacter</taxon>
    </lineage>
</organism>
<dbReference type="InterPro" id="IPR000644">
    <property type="entry name" value="CBS_dom"/>
</dbReference>
<feature type="site" description="Catalytically relevant" evidence="6">
    <location>
        <position position="147"/>
    </location>
</feature>
<dbReference type="InterPro" id="IPR046348">
    <property type="entry name" value="SIS_dom_sf"/>
</dbReference>
<keyword evidence="5" id="KW-0862">Zinc</keyword>
<evidence type="ECO:0000313" key="11">
    <source>
        <dbReference type="Proteomes" id="UP000217935"/>
    </source>
</evidence>
<keyword evidence="5" id="KW-0479">Metal-binding</keyword>
<dbReference type="RefSeq" id="WP_096806123.1">
    <property type="nucleotide sequence ID" value="NZ_CP022196.1"/>
</dbReference>
<feature type="site" description="Catalytically relevant" evidence="6">
    <location>
        <position position="188"/>
    </location>
</feature>
<evidence type="ECO:0000259" key="8">
    <source>
        <dbReference type="PROSITE" id="PS51371"/>
    </source>
</evidence>
<evidence type="ECO:0000256" key="3">
    <source>
        <dbReference type="ARBA" id="ARBA00023122"/>
    </source>
</evidence>
<dbReference type="NCBIfam" id="TIGR00393">
    <property type="entry name" value="kpsF"/>
    <property type="match status" value="1"/>
</dbReference>
<dbReference type="PANTHER" id="PTHR42745:SF1">
    <property type="entry name" value="ARABINOSE 5-PHOSPHATE ISOMERASE KDSD"/>
    <property type="match status" value="1"/>
</dbReference>
<dbReference type="GO" id="GO:0046872">
    <property type="term" value="F:metal ion binding"/>
    <property type="evidence" value="ECO:0007669"/>
    <property type="project" value="UniProtKB-KW"/>
</dbReference>
<dbReference type="CDD" id="cd04604">
    <property type="entry name" value="CBS_pair_SIS_assoc"/>
    <property type="match status" value="1"/>
</dbReference>
<evidence type="ECO:0000256" key="4">
    <source>
        <dbReference type="PIRNR" id="PIRNR004692"/>
    </source>
</evidence>
<feature type="domain" description="CBS" evidence="8">
    <location>
        <begin position="204"/>
        <end position="260"/>
    </location>
</feature>
<protein>
    <submittedName>
        <fullName evidence="10">KpsF/GutQ family sugar-phosphate isomerase</fullName>
    </submittedName>
</protein>
<dbReference type="Pfam" id="PF00571">
    <property type="entry name" value="CBS"/>
    <property type="match status" value="2"/>
</dbReference>